<feature type="domain" description="RNA polymerase sigma factor 70 region 4 type 2" evidence="8">
    <location>
        <begin position="147"/>
        <end position="192"/>
    </location>
</feature>
<dbReference type="SUPFAM" id="SSF88946">
    <property type="entry name" value="Sigma2 domain of RNA polymerase sigma factors"/>
    <property type="match status" value="1"/>
</dbReference>
<proteinExistence type="inferred from homology"/>
<dbReference type="GO" id="GO:0016987">
    <property type="term" value="F:sigma factor activity"/>
    <property type="evidence" value="ECO:0007669"/>
    <property type="project" value="UniProtKB-KW"/>
</dbReference>
<dbReference type="GO" id="GO:0006352">
    <property type="term" value="P:DNA-templated transcription initiation"/>
    <property type="evidence" value="ECO:0007669"/>
    <property type="project" value="InterPro"/>
</dbReference>
<dbReference type="InParanoid" id="A0A0D2IZ90"/>
<dbReference type="Pfam" id="PF08281">
    <property type="entry name" value="Sigma70_r4_2"/>
    <property type="match status" value="1"/>
</dbReference>
<organism evidence="9 10">
    <name type="scientific">Dethiosulfatarculus sandiegensis</name>
    <dbReference type="NCBI Taxonomy" id="1429043"/>
    <lineage>
        <taxon>Bacteria</taxon>
        <taxon>Pseudomonadati</taxon>
        <taxon>Thermodesulfobacteriota</taxon>
        <taxon>Desulfarculia</taxon>
        <taxon>Desulfarculales</taxon>
        <taxon>Desulfarculaceae</taxon>
        <taxon>Dethiosulfatarculus</taxon>
    </lineage>
</organism>
<keyword evidence="4 6" id="KW-0238">DNA-binding</keyword>
<dbReference type="SUPFAM" id="SSF88659">
    <property type="entry name" value="Sigma3 and sigma4 domains of RNA polymerase sigma factors"/>
    <property type="match status" value="1"/>
</dbReference>
<evidence type="ECO:0000256" key="4">
    <source>
        <dbReference type="ARBA" id="ARBA00023125"/>
    </source>
</evidence>
<dbReference type="InterPro" id="IPR039425">
    <property type="entry name" value="RNA_pol_sigma-70-like"/>
</dbReference>
<dbReference type="InterPro" id="IPR013249">
    <property type="entry name" value="RNA_pol_sigma70_r4_t2"/>
</dbReference>
<evidence type="ECO:0000256" key="2">
    <source>
        <dbReference type="ARBA" id="ARBA00023015"/>
    </source>
</evidence>
<protein>
    <recommendedName>
        <fullName evidence="6">RNA polymerase sigma factor</fullName>
    </recommendedName>
</protein>
<sequence length="207" mass="23699">MSQPEKERADGSSTFYGEEVSRTARLAREGDIRAFSRLTALYWEKVFGMVYYRTMNAMDAEDITQEVFLKAQTRISGLKDPLKFRPWLFSIALNLVRDFQRKKKLLSILGLEAGAGPDLDTLGGRAFESGLDQAMKREFWEKVKEFTAGLPGAEREVFLLKFLDQLTLEEIAQVVGKKPSTIKTHLYRAVAKFRKNPRLRSISREVL</sequence>
<dbReference type="InterPro" id="IPR013325">
    <property type="entry name" value="RNA_pol_sigma_r2"/>
</dbReference>
<evidence type="ECO:0000256" key="6">
    <source>
        <dbReference type="RuleBase" id="RU000716"/>
    </source>
</evidence>
<dbReference type="InterPro" id="IPR007627">
    <property type="entry name" value="RNA_pol_sigma70_r2"/>
</dbReference>
<dbReference type="NCBIfam" id="TIGR02937">
    <property type="entry name" value="sigma70-ECF"/>
    <property type="match status" value="1"/>
</dbReference>
<dbReference type="PANTHER" id="PTHR43133:SF60">
    <property type="entry name" value="RNA POLYMERASE SIGMA FACTOR SIGV"/>
    <property type="match status" value="1"/>
</dbReference>
<gene>
    <name evidence="9" type="ORF">X474_23935</name>
</gene>
<dbReference type="GO" id="GO:0003677">
    <property type="term" value="F:DNA binding"/>
    <property type="evidence" value="ECO:0007669"/>
    <property type="project" value="UniProtKB-KW"/>
</dbReference>
<keyword evidence="10" id="KW-1185">Reference proteome</keyword>
<dbReference type="InterPro" id="IPR000838">
    <property type="entry name" value="RNA_pol_sigma70_ECF_CS"/>
</dbReference>
<name>A0A0D2IZ90_9BACT</name>
<keyword evidence="2 6" id="KW-0805">Transcription regulation</keyword>
<reference evidence="9 10" key="1">
    <citation type="submission" date="2013-11" db="EMBL/GenBank/DDBJ databases">
        <title>Metagenomic analysis of a methanogenic consortium involved in long chain n-alkane degradation.</title>
        <authorList>
            <person name="Davidova I.A."/>
            <person name="Callaghan A.V."/>
            <person name="Wawrik B."/>
            <person name="Pruitt S."/>
            <person name="Marks C."/>
            <person name="Duncan K.E."/>
            <person name="Suflita J.M."/>
        </authorList>
    </citation>
    <scope>NUCLEOTIDE SEQUENCE [LARGE SCALE GENOMIC DNA]</scope>
    <source>
        <strain evidence="9 10">SPR</strain>
    </source>
</reference>
<evidence type="ECO:0000259" key="8">
    <source>
        <dbReference type="Pfam" id="PF08281"/>
    </source>
</evidence>
<dbReference type="OrthoDB" id="5513261at2"/>
<dbReference type="EMBL" id="AZAC01000056">
    <property type="protein sequence ID" value="KIX11349.1"/>
    <property type="molecule type" value="Genomic_DNA"/>
</dbReference>
<dbReference type="CDD" id="cd06171">
    <property type="entry name" value="Sigma70_r4"/>
    <property type="match status" value="1"/>
</dbReference>
<evidence type="ECO:0000256" key="1">
    <source>
        <dbReference type="ARBA" id="ARBA00010641"/>
    </source>
</evidence>
<dbReference type="InterPro" id="IPR014284">
    <property type="entry name" value="RNA_pol_sigma-70_dom"/>
</dbReference>
<dbReference type="Proteomes" id="UP000032233">
    <property type="component" value="Unassembled WGS sequence"/>
</dbReference>
<keyword evidence="3 6" id="KW-0731">Sigma factor</keyword>
<evidence type="ECO:0000313" key="9">
    <source>
        <dbReference type="EMBL" id="KIX11349.1"/>
    </source>
</evidence>
<comment type="similarity">
    <text evidence="1 6">Belongs to the sigma-70 factor family. ECF subfamily.</text>
</comment>
<feature type="domain" description="RNA polymerase sigma-70 region 2" evidence="7">
    <location>
        <begin position="45"/>
        <end position="104"/>
    </location>
</feature>
<accession>A0A0D2IZ90</accession>
<evidence type="ECO:0000259" key="7">
    <source>
        <dbReference type="Pfam" id="PF04542"/>
    </source>
</evidence>
<dbReference type="AlphaFoldDB" id="A0A0D2IZ90"/>
<evidence type="ECO:0000313" key="10">
    <source>
        <dbReference type="Proteomes" id="UP000032233"/>
    </source>
</evidence>
<dbReference type="InterPro" id="IPR013324">
    <property type="entry name" value="RNA_pol_sigma_r3/r4-like"/>
</dbReference>
<comment type="caution">
    <text evidence="9">The sequence shown here is derived from an EMBL/GenBank/DDBJ whole genome shotgun (WGS) entry which is preliminary data.</text>
</comment>
<evidence type="ECO:0000256" key="5">
    <source>
        <dbReference type="ARBA" id="ARBA00023163"/>
    </source>
</evidence>
<dbReference type="PANTHER" id="PTHR43133">
    <property type="entry name" value="RNA POLYMERASE ECF-TYPE SIGMA FACTO"/>
    <property type="match status" value="1"/>
</dbReference>
<keyword evidence="5 6" id="KW-0804">Transcription</keyword>
<dbReference type="Gene3D" id="1.10.10.10">
    <property type="entry name" value="Winged helix-like DNA-binding domain superfamily/Winged helix DNA-binding domain"/>
    <property type="match status" value="1"/>
</dbReference>
<dbReference type="Pfam" id="PF04542">
    <property type="entry name" value="Sigma70_r2"/>
    <property type="match status" value="1"/>
</dbReference>
<dbReference type="RefSeq" id="WP_052515496.1">
    <property type="nucleotide sequence ID" value="NZ_AZAC01000056.1"/>
</dbReference>
<dbReference type="STRING" id="1429043.X474_23935"/>
<dbReference type="InterPro" id="IPR036388">
    <property type="entry name" value="WH-like_DNA-bd_sf"/>
</dbReference>
<evidence type="ECO:0000256" key="3">
    <source>
        <dbReference type="ARBA" id="ARBA00023082"/>
    </source>
</evidence>
<dbReference type="Gene3D" id="1.10.1740.10">
    <property type="match status" value="1"/>
</dbReference>
<dbReference type="PROSITE" id="PS01063">
    <property type="entry name" value="SIGMA70_ECF"/>
    <property type="match status" value="1"/>
</dbReference>